<comment type="caution">
    <text evidence="1">The sequence shown here is derived from an EMBL/GenBank/DDBJ whole genome shotgun (WGS) entry which is preliminary data.</text>
</comment>
<reference evidence="1" key="1">
    <citation type="submission" date="2016-10" db="EMBL/GenBank/DDBJ databases">
        <authorList>
            <person name="Benchimol M."/>
            <person name="Almeida L.G."/>
            <person name="Vasconcelos A.T."/>
            <person name="Perreira-Neves A."/>
            <person name="Rosa I.A."/>
            <person name="Tasca T."/>
            <person name="Bogo M.R."/>
            <person name="de Souza W."/>
        </authorList>
    </citation>
    <scope>NUCLEOTIDE SEQUENCE [LARGE SCALE GENOMIC DNA]</scope>
    <source>
        <strain evidence="1">K</strain>
    </source>
</reference>
<gene>
    <name evidence="1" type="ORF">TRFO_31447</name>
</gene>
<keyword evidence="2" id="KW-1185">Reference proteome</keyword>
<dbReference type="AlphaFoldDB" id="A0A1J4JTA5"/>
<accession>A0A1J4JTA5</accession>
<protein>
    <submittedName>
        <fullName evidence="1">Uncharacterized protein</fullName>
    </submittedName>
</protein>
<dbReference type="Proteomes" id="UP000179807">
    <property type="component" value="Unassembled WGS sequence"/>
</dbReference>
<dbReference type="EMBL" id="MLAK01000901">
    <property type="protein sequence ID" value="OHT01664.1"/>
    <property type="molecule type" value="Genomic_DNA"/>
</dbReference>
<sequence>MCCLYSSGVRLHELRSIAEILCQIVTTMKPPNREMKRSFPQLIGWYRSNWTTVSPLLPLIQLRDENGQVIGCPVM</sequence>
<evidence type="ECO:0000313" key="2">
    <source>
        <dbReference type="Proteomes" id="UP000179807"/>
    </source>
</evidence>
<organism evidence="1 2">
    <name type="scientific">Tritrichomonas foetus</name>
    <dbReference type="NCBI Taxonomy" id="1144522"/>
    <lineage>
        <taxon>Eukaryota</taxon>
        <taxon>Metamonada</taxon>
        <taxon>Parabasalia</taxon>
        <taxon>Tritrichomonadida</taxon>
        <taxon>Tritrichomonadidae</taxon>
        <taxon>Tritrichomonas</taxon>
    </lineage>
</organism>
<dbReference type="VEuPathDB" id="TrichDB:TRFO_31447"/>
<dbReference type="GeneID" id="94842646"/>
<proteinExistence type="predicted"/>
<dbReference type="RefSeq" id="XP_068354800.1">
    <property type="nucleotide sequence ID" value="XM_068507942.1"/>
</dbReference>
<name>A0A1J4JTA5_9EUKA</name>
<evidence type="ECO:0000313" key="1">
    <source>
        <dbReference type="EMBL" id="OHT01664.1"/>
    </source>
</evidence>